<evidence type="ECO:0000256" key="4">
    <source>
        <dbReference type="ARBA" id="ARBA00022825"/>
    </source>
</evidence>
<keyword evidence="7" id="KW-0812">Transmembrane</keyword>
<protein>
    <submittedName>
        <fullName evidence="9">Peptidase, S41 family</fullName>
        <ecNumber evidence="9">3.4.21.-</ecNumber>
    </submittedName>
</protein>
<keyword evidence="7" id="KW-1133">Transmembrane helix</keyword>
<dbReference type="GO" id="GO:0006508">
    <property type="term" value="P:proteolysis"/>
    <property type="evidence" value="ECO:0007669"/>
    <property type="project" value="UniProtKB-KW"/>
</dbReference>
<dbReference type="Proteomes" id="UP000003577">
    <property type="component" value="Unassembled WGS sequence"/>
</dbReference>
<evidence type="ECO:0000256" key="6">
    <source>
        <dbReference type="SAM" id="MobiDB-lite"/>
    </source>
</evidence>
<accession>A5KIL4</accession>
<keyword evidence="4 5" id="KW-0720">Serine protease</keyword>
<comment type="similarity">
    <text evidence="1 5">Belongs to the peptidase S41A family.</text>
</comment>
<dbReference type="NCBIfam" id="TIGR00225">
    <property type="entry name" value="prc"/>
    <property type="match status" value="1"/>
</dbReference>
<evidence type="ECO:0000256" key="2">
    <source>
        <dbReference type="ARBA" id="ARBA00022670"/>
    </source>
</evidence>
<dbReference type="PANTHER" id="PTHR32060:SF30">
    <property type="entry name" value="CARBOXY-TERMINAL PROCESSING PROTEASE CTPA"/>
    <property type="match status" value="1"/>
</dbReference>
<dbReference type="PROSITE" id="PS50106">
    <property type="entry name" value="PDZ"/>
    <property type="match status" value="1"/>
</dbReference>
<dbReference type="PaxDb" id="411460-RUMTOR_00059"/>
<evidence type="ECO:0000256" key="5">
    <source>
        <dbReference type="RuleBase" id="RU004404"/>
    </source>
</evidence>
<dbReference type="CDD" id="cd06782">
    <property type="entry name" value="cpPDZ_CPP-like"/>
    <property type="match status" value="1"/>
</dbReference>
<name>A5KIL4_9FIRM</name>
<dbReference type="Pfam" id="PF03572">
    <property type="entry name" value="Peptidase_S41"/>
    <property type="match status" value="1"/>
</dbReference>
<dbReference type="InterPro" id="IPR001478">
    <property type="entry name" value="PDZ"/>
</dbReference>
<keyword evidence="7" id="KW-0472">Membrane</keyword>
<feature type="region of interest" description="Disordered" evidence="6">
    <location>
        <begin position="1"/>
        <end position="41"/>
    </location>
</feature>
<dbReference type="EMBL" id="AAVP02000001">
    <property type="protein sequence ID" value="EDK25167.1"/>
    <property type="molecule type" value="Genomic_DNA"/>
</dbReference>
<organism evidence="9 10">
    <name type="scientific">[Ruminococcus] torques ATCC 27756</name>
    <dbReference type="NCBI Taxonomy" id="411460"/>
    <lineage>
        <taxon>Bacteria</taxon>
        <taxon>Bacillati</taxon>
        <taxon>Bacillota</taxon>
        <taxon>Clostridia</taxon>
        <taxon>Lachnospirales</taxon>
        <taxon>Lachnospiraceae</taxon>
        <taxon>Mediterraneibacter</taxon>
    </lineage>
</organism>
<dbReference type="SMART" id="SM00228">
    <property type="entry name" value="PDZ"/>
    <property type="match status" value="1"/>
</dbReference>
<dbReference type="GO" id="GO:0008236">
    <property type="term" value="F:serine-type peptidase activity"/>
    <property type="evidence" value="ECO:0007669"/>
    <property type="project" value="UniProtKB-KW"/>
</dbReference>
<gene>
    <name evidence="9" type="ORF">RUMTOR_00059</name>
</gene>
<evidence type="ECO:0000256" key="7">
    <source>
        <dbReference type="SAM" id="Phobius"/>
    </source>
</evidence>
<evidence type="ECO:0000256" key="1">
    <source>
        <dbReference type="ARBA" id="ARBA00009179"/>
    </source>
</evidence>
<dbReference type="Gene3D" id="3.30.750.44">
    <property type="match status" value="1"/>
</dbReference>
<dbReference type="SUPFAM" id="SSF52096">
    <property type="entry name" value="ClpP/crotonase"/>
    <property type="match status" value="1"/>
</dbReference>
<dbReference type="Gene3D" id="3.90.226.10">
    <property type="entry name" value="2-enoyl-CoA Hydratase, Chain A, domain 1"/>
    <property type="match status" value="1"/>
</dbReference>
<feature type="domain" description="PDZ" evidence="8">
    <location>
        <begin position="141"/>
        <end position="211"/>
    </location>
</feature>
<evidence type="ECO:0000313" key="9">
    <source>
        <dbReference type="EMBL" id="EDK25167.1"/>
    </source>
</evidence>
<dbReference type="EC" id="3.4.21.-" evidence="9"/>
<proteinExistence type="inferred from homology"/>
<dbReference type="InterPro" id="IPR005151">
    <property type="entry name" value="Tail-specific_protease"/>
</dbReference>
<dbReference type="Pfam" id="PF13180">
    <property type="entry name" value="PDZ_2"/>
    <property type="match status" value="1"/>
</dbReference>
<comment type="caution">
    <text evidence="9">The sequence shown here is derived from an EMBL/GenBank/DDBJ whole genome shotgun (WGS) entry which is preliminary data.</text>
</comment>
<dbReference type="InterPro" id="IPR036034">
    <property type="entry name" value="PDZ_sf"/>
</dbReference>
<sequence length="439" mass="48136">MNENRGMKNMDQTSNNQNESDEIKMSRGSVDANEGSLGSGKKKSRFGIGVLVGIVIGAVIITGVWGAAKVVSAVFFKGNFATESTSRSDMEHKLDRLNALIEKYYLYEDEIDKDALVEGIYSGYAGALGDPYTEYYDEQEAKELFETTNGEFFGIGASMSKQLGTDEITIVNVYEDSPADKAGLKSGDILYKVDEHETAGYELDTVVSWIKGEKGTSVVLHVLRDGKEVEVTAVRDKIEVQTVAYEMKEDQIGYIAVSEFDSVTYHQFETALEDLEKQGMKGLVIDLRNNPGGNFDTVTDMLKLLLPEGVIVSTKDKEGNVEEVTCDGANEFDKPLAVLVNQYSASASEIFSGAVQDYGIGEIVGMTTYGKGVVQQLMDLGDGTCLKMTIAEYYTPNGRSINGKGVEPDVEVEYEYDENNPEADTQLEKALEVVKDQNK</sequence>
<dbReference type="SMART" id="SM00245">
    <property type="entry name" value="TSPc"/>
    <property type="match status" value="1"/>
</dbReference>
<dbReference type="GO" id="GO:0007165">
    <property type="term" value="P:signal transduction"/>
    <property type="evidence" value="ECO:0007669"/>
    <property type="project" value="TreeGrafter"/>
</dbReference>
<feature type="transmembrane region" description="Helical" evidence="7">
    <location>
        <begin position="46"/>
        <end position="68"/>
    </location>
</feature>
<dbReference type="GO" id="GO:0030288">
    <property type="term" value="C:outer membrane-bounded periplasmic space"/>
    <property type="evidence" value="ECO:0007669"/>
    <property type="project" value="TreeGrafter"/>
</dbReference>
<dbReference type="SUPFAM" id="SSF50156">
    <property type="entry name" value="PDZ domain-like"/>
    <property type="match status" value="1"/>
</dbReference>
<dbReference type="GO" id="GO:0004175">
    <property type="term" value="F:endopeptidase activity"/>
    <property type="evidence" value="ECO:0007669"/>
    <property type="project" value="TreeGrafter"/>
</dbReference>
<dbReference type="Gene3D" id="2.30.42.10">
    <property type="match status" value="1"/>
</dbReference>
<reference evidence="9 10" key="2">
    <citation type="submission" date="2007-04" db="EMBL/GenBank/DDBJ databases">
        <title>Draft genome sequence of Ruminococcus torques (ATCC 27756).</title>
        <authorList>
            <person name="Sudarsanam P."/>
            <person name="Ley R."/>
            <person name="Guruge J."/>
            <person name="Turnbaugh P.J."/>
            <person name="Mahowald M."/>
            <person name="Liep D."/>
            <person name="Gordon J."/>
        </authorList>
    </citation>
    <scope>NUCLEOTIDE SEQUENCE [LARGE SCALE GENOMIC DNA]</scope>
    <source>
        <strain evidence="9 10">ATCC 27756</strain>
    </source>
</reference>
<dbReference type="AlphaFoldDB" id="A5KIL4"/>
<reference evidence="9 10" key="1">
    <citation type="submission" date="2007-03" db="EMBL/GenBank/DDBJ databases">
        <authorList>
            <person name="Fulton L."/>
            <person name="Clifton S."/>
            <person name="Fulton B."/>
            <person name="Xu J."/>
            <person name="Minx P."/>
            <person name="Pepin K.H."/>
            <person name="Johnson M."/>
            <person name="Thiruvilangam P."/>
            <person name="Bhonagiri V."/>
            <person name="Nash W.E."/>
            <person name="Mardis E.R."/>
            <person name="Wilson R.K."/>
        </authorList>
    </citation>
    <scope>NUCLEOTIDE SEQUENCE [LARGE SCALE GENOMIC DNA]</scope>
    <source>
        <strain evidence="9 10">ATCC 27756</strain>
    </source>
</reference>
<dbReference type="InterPro" id="IPR029045">
    <property type="entry name" value="ClpP/crotonase-like_dom_sf"/>
</dbReference>
<dbReference type="CDD" id="cd07560">
    <property type="entry name" value="Peptidase_S41_CPP"/>
    <property type="match status" value="1"/>
</dbReference>
<evidence type="ECO:0000259" key="8">
    <source>
        <dbReference type="PROSITE" id="PS50106"/>
    </source>
</evidence>
<dbReference type="PANTHER" id="PTHR32060">
    <property type="entry name" value="TAIL-SPECIFIC PROTEASE"/>
    <property type="match status" value="1"/>
</dbReference>
<dbReference type="HOGENOM" id="CLU_017295_3_2_9"/>
<keyword evidence="2 5" id="KW-0645">Protease</keyword>
<keyword evidence="3 5" id="KW-0378">Hydrolase</keyword>
<dbReference type="InterPro" id="IPR004447">
    <property type="entry name" value="Peptidase_S41A"/>
</dbReference>
<evidence type="ECO:0000313" key="10">
    <source>
        <dbReference type="Proteomes" id="UP000003577"/>
    </source>
</evidence>
<evidence type="ECO:0000256" key="3">
    <source>
        <dbReference type="ARBA" id="ARBA00022801"/>
    </source>
</evidence>